<comment type="caution">
    <text evidence="4">The sequence shown here is derived from an EMBL/GenBank/DDBJ whole genome shotgun (WGS) entry which is preliminary data.</text>
</comment>
<comment type="pathway">
    <text evidence="1">Cofactor biosynthesis; adenosylcobalamin biosynthesis.</text>
</comment>
<dbReference type="PANTHER" id="PTHR36925:SF1">
    <property type="entry name" value="COBALT-PRECORRIN-6A REDUCTASE"/>
    <property type="match status" value="1"/>
</dbReference>
<gene>
    <name evidence="4" type="ORF">CU669_17510</name>
</gene>
<evidence type="ECO:0000256" key="3">
    <source>
        <dbReference type="ARBA" id="ARBA00023002"/>
    </source>
</evidence>
<dbReference type="PANTHER" id="PTHR36925">
    <property type="entry name" value="COBALT-PRECORRIN-6A REDUCTASE"/>
    <property type="match status" value="1"/>
</dbReference>
<evidence type="ECO:0000256" key="1">
    <source>
        <dbReference type="ARBA" id="ARBA00004953"/>
    </source>
</evidence>
<proteinExistence type="predicted"/>
<dbReference type="AlphaFoldDB" id="A0A364NU61"/>
<dbReference type="UniPathway" id="UPA00148"/>
<dbReference type="Proteomes" id="UP000251075">
    <property type="component" value="Unassembled WGS sequence"/>
</dbReference>
<dbReference type="GO" id="GO:0009236">
    <property type="term" value="P:cobalamin biosynthetic process"/>
    <property type="evidence" value="ECO:0007669"/>
    <property type="project" value="UniProtKB-UniPathway"/>
</dbReference>
<dbReference type="OrthoDB" id="5183775at2"/>
<protein>
    <submittedName>
        <fullName evidence="4">Cobalt-precorrin-6A reductase</fullName>
    </submittedName>
</protein>
<accession>A0A364NU61</accession>
<organism evidence="4 5">
    <name type="scientific">Paramagnetospirillum kuznetsovii</name>
    <dbReference type="NCBI Taxonomy" id="2053833"/>
    <lineage>
        <taxon>Bacteria</taxon>
        <taxon>Pseudomonadati</taxon>
        <taxon>Pseudomonadota</taxon>
        <taxon>Alphaproteobacteria</taxon>
        <taxon>Rhodospirillales</taxon>
        <taxon>Magnetospirillaceae</taxon>
        <taxon>Paramagnetospirillum</taxon>
    </lineage>
</organism>
<dbReference type="NCBIfam" id="TIGR00715">
    <property type="entry name" value="precor6x_red"/>
    <property type="match status" value="1"/>
</dbReference>
<evidence type="ECO:0000313" key="5">
    <source>
        <dbReference type="Proteomes" id="UP000251075"/>
    </source>
</evidence>
<keyword evidence="2" id="KW-0169">Cobalamin biosynthesis</keyword>
<keyword evidence="3" id="KW-0560">Oxidoreductase</keyword>
<dbReference type="PROSITE" id="PS51014">
    <property type="entry name" value="COBK_CBIJ"/>
    <property type="match status" value="1"/>
</dbReference>
<dbReference type="RefSeq" id="WP_112146891.1">
    <property type="nucleotide sequence ID" value="NZ_PGTO01000019.1"/>
</dbReference>
<sequence length="253" mass="26262">MVRVLILGGTTEAAALARALDGKVEIITSLAGRAGIPHIPGGVRVGGFGGASGLEAYLRAEGIEAVIDATHPFAARISAHAQTACAATGIRRTTLCRAEWTKHADDHWIEVGSMAEAAEKLPSLGKRAFLTVGAGEAAAFAEVAGVWFLVRLLKAASLPLTDYAVITGRPPFSVEDEGALMAGHRIDVLVTKASGGAATYGKIEAARTLGLPVLMIRRPPPPEGESVESIEAAVEWLDLPRPQHMGVVGGVQP</sequence>
<evidence type="ECO:0000313" key="4">
    <source>
        <dbReference type="EMBL" id="RAU20629.1"/>
    </source>
</evidence>
<keyword evidence="5" id="KW-1185">Reference proteome</keyword>
<dbReference type="Pfam" id="PF02571">
    <property type="entry name" value="CbiJ"/>
    <property type="match status" value="1"/>
</dbReference>
<dbReference type="InterPro" id="IPR003723">
    <property type="entry name" value="Precorrin-6x_reduct"/>
</dbReference>
<reference evidence="4 5" key="1">
    <citation type="submission" date="2017-11" db="EMBL/GenBank/DDBJ databases">
        <title>Draft genome sequence of magnetotactic bacterium Magnetospirillum kuznetsovii LBB-42.</title>
        <authorList>
            <person name="Grouzdev D.S."/>
            <person name="Rysina M.S."/>
            <person name="Baslerov R.V."/>
            <person name="Koziaeva V."/>
        </authorList>
    </citation>
    <scope>NUCLEOTIDE SEQUENCE [LARGE SCALE GENOMIC DNA]</scope>
    <source>
        <strain evidence="4 5">LBB-42</strain>
    </source>
</reference>
<dbReference type="NCBIfam" id="NF005968">
    <property type="entry name" value="PRK08057.1-2"/>
    <property type="match status" value="1"/>
</dbReference>
<dbReference type="GO" id="GO:0016994">
    <property type="term" value="F:precorrin-6A reductase activity"/>
    <property type="evidence" value="ECO:0007669"/>
    <property type="project" value="InterPro"/>
</dbReference>
<dbReference type="EMBL" id="PGTO01000019">
    <property type="protein sequence ID" value="RAU20629.1"/>
    <property type="molecule type" value="Genomic_DNA"/>
</dbReference>
<name>A0A364NU61_9PROT</name>
<evidence type="ECO:0000256" key="2">
    <source>
        <dbReference type="ARBA" id="ARBA00022573"/>
    </source>
</evidence>